<comment type="caution">
    <text evidence="1">The sequence shown here is derived from an EMBL/GenBank/DDBJ whole genome shotgun (WGS) entry which is preliminary data.</text>
</comment>
<name>A0A6G6SVR2_9GAMM</name>
<organism evidence="1 2">
    <name type="scientific">Proteus terrae subsp. cibarius</name>
    <dbReference type="NCBI Taxonomy" id="626774"/>
    <lineage>
        <taxon>Bacteria</taxon>
        <taxon>Pseudomonadati</taxon>
        <taxon>Pseudomonadota</taxon>
        <taxon>Gammaproteobacteria</taxon>
        <taxon>Enterobacterales</taxon>
        <taxon>Morganellaceae</taxon>
        <taxon>Proteus</taxon>
    </lineage>
</organism>
<protein>
    <submittedName>
        <fullName evidence="1">Uncharacterized protein</fullName>
    </submittedName>
</protein>
<sequence length="767" mass="84125">MSLLQVFSQVLMLEAEVSDSALANIRKSADEILVEMKNIEQGVSDGITSFYNFVQEIHLNLGELPEDHDISISFNSDEITSASVIVENSIQSIVKSALMGTQEFDKFLQEILVGMLGLSLDEPINIDLNISETQDKINSVTQSIDFLKSSMSVLDYQRGLVNNNGVAEAHILASLNAEYDAMEDQLSSLNNELGSLTEAEKKNKESKIAIDALIKQLGADYDTFIGTMQTQGIKAAVEEAKAQRRLGESVDETGKSYQKTVEKMKDYVLNAMGVKDITGALQKVFTASLDRAKEIESLDKLSKKIGIAAIDIDAFSGAMAEMGGTKEAAQADLTAMANAFTDTEDPIEQLLKTADKVKGMSFEGAQKELEKLGVVDEKTIELMMKGREELERTMGVQKQFSGINDESIESSIQLNAVMNKFDQLAAQLKNNFLEIIIPVLAKGITWFDKLVSFCIENKDFVIGFFSAIGSAVAIYYLPAMISAAVATLATALPILAIAAVIGLLATAFKLVYDDIMNFISGNDSMIGSILDQYPALKDAIMVVWEAWQTFVQSLKIASKVLAEQFIAAWNYISDAFNQFVIALNAGINNIIEWGQSIISVFIFVSDAVVSVFSWMWEYIEKILGWVNEGIDSIKGIWQSAKSFLGMEDDEKEVTVVQKVERKLSDEGSLNYTLPQSNPTMRYYNPIQDVNALNNGLTLSSTNSLNPMTSQMISNQSSIKNENNVQIGEIRVETQATDGVAVAKVLDETLKNKASKEISEHYSSGGKA</sequence>
<accession>A0A6G6SVR2</accession>
<dbReference type="AlphaFoldDB" id="A0A6G6SVR2"/>
<dbReference type="Proteomes" id="UP000612266">
    <property type="component" value="Unassembled WGS sequence"/>
</dbReference>
<proteinExistence type="predicted"/>
<gene>
    <name evidence="1" type="ORF">I4901_02755</name>
</gene>
<reference evidence="1" key="1">
    <citation type="submission" date="2020-11" db="EMBL/GenBank/DDBJ databases">
        <title>Enhanced detection system for hospital associated transmission using whole genome sequencing surveillance.</title>
        <authorList>
            <person name="Harrison L.H."/>
            <person name="Van Tyne D."/>
            <person name="Marsh J.W."/>
            <person name="Griffith M.P."/>
            <person name="Snyder D.J."/>
            <person name="Cooper V.S."/>
            <person name="Mustapha M."/>
        </authorList>
    </citation>
    <scope>NUCLEOTIDE SEQUENCE</scope>
    <source>
        <strain evidence="1">PR00070</strain>
    </source>
</reference>
<dbReference type="EMBL" id="JADSJR010000002">
    <property type="protein sequence ID" value="MBG2913284.1"/>
    <property type="molecule type" value="Genomic_DNA"/>
</dbReference>
<dbReference type="GeneID" id="57333435"/>
<evidence type="ECO:0000313" key="1">
    <source>
        <dbReference type="EMBL" id="MBG2913284.1"/>
    </source>
</evidence>
<evidence type="ECO:0000313" key="2">
    <source>
        <dbReference type="Proteomes" id="UP000612266"/>
    </source>
</evidence>
<dbReference type="RefSeq" id="WP_075674209.1">
    <property type="nucleotide sequence ID" value="NZ_CP047349.1"/>
</dbReference>